<dbReference type="PANTHER" id="PTHR34146">
    <property type="entry name" value="POLYNUCLEOTIDYL TRANSFERASE, RIBONUCLEASE H-LIKE SUPERFAMILY PROTEIN-RELATED"/>
    <property type="match status" value="1"/>
</dbReference>
<protein>
    <submittedName>
        <fullName evidence="4">Uncharacterized protein LOC104715719</fullName>
    </submittedName>
</protein>
<dbReference type="InterPro" id="IPR012337">
    <property type="entry name" value="RNaseH-like_sf"/>
</dbReference>
<reference evidence="3" key="1">
    <citation type="journal article" date="2014" name="Nat. Commun.">
        <title>The emerging biofuel crop Camelina sativa retains a highly undifferentiated hexaploid genome structure.</title>
        <authorList>
            <person name="Kagale S."/>
            <person name="Koh C."/>
            <person name="Nixon J."/>
            <person name="Bollina V."/>
            <person name="Clarke W.E."/>
            <person name="Tuteja R."/>
            <person name="Spillane C."/>
            <person name="Robinson S.J."/>
            <person name="Links M.G."/>
            <person name="Clarke C."/>
            <person name="Higgins E.E."/>
            <person name="Huebert T."/>
            <person name="Sharpe A.G."/>
            <person name="Parkin I.A."/>
        </authorList>
    </citation>
    <scope>NUCLEOTIDE SEQUENCE [LARGE SCALE GENOMIC DNA]</scope>
    <source>
        <strain evidence="3">cv. DH55</strain>
    </source>
</reference>
<dbReference type="InterPro" id="IPR026960">
    <property type="entry name" value="RVT-Znf"/>
</dbReference>
<dbReference type="RefSeq" id="XP_010431405.1">
    <property type="nucleotide sequence ID" value="XM_010433103.1"/>
</dbReference>
<organism evidence="3 4">
    <name type="scientific">Camelina sativa</name>
    <name type="common">False flax</name>
    <name type="synonym">Myagrum sativum</name>
    <dbReference type="NCBI Taxonomy" id="90675"/>
    <lineage>
        <taxon>Eukaryota</taxon>
        <taxon>Viridiplantae</taxon>
        <taxon>Streptophyta</taxon>
        <taxon>Embryophyta</taxon>
        <taxon>Tracheophyta</taxon>
        <taxon>Spermatophyta</taxon>
        <taxon>Magnoliopsida</taxon>
        <taxon>eudicotyledons</taxon>
        <taxon>Gunneridae</taxon>
        <taxon>Pentapetalae</taxon>
        <taxon>rosids</taxon>
        <taxon>malvids</taxon>
        <taxon>Brassicales</taxon>
        <taxon>Brassicaceae</taxon>
        <taxon>Camelineae</taxon>
        <taxon>Camelina</taxon>
    </lineage>
</organism>
<gene>
    <name evidence="4" type="primary">LOC104715719</name>
</gene>
<dbReference type="SUPFAM" id="SSF53098">
    <property type="entry name" value="Ribonuclease H-like"/>
    <property type="match status" value="1"/>
</dbReference>
<dbReference type="PANTHER" id="PTHR34146:SF3">
    <property type="entry name" value="POLYNUCLEOTIDYL TRANSFERASE, RIBONUCLEASE H-LIKE SUPERFAMILY PROTEIN"/>
    <property type="match status" value="1"/>
</dbReference>
<dbReference type="InterPro" id="IPR044730">
    <property type="entry name" value="RNase_H-like_dom_plant"/>
</dbReference>
<sequence>MTITGPFKAHGDGPEITSLLASVWKVRCPPKLHHFMWQVLSGCIPVSRNLRRRGIACDLGCSRCGAEEETVNHVLFLCPPARQVWALSQIPVGSHCFPVGSVYANMDHFLDPKSQGSHVSAYPWILWYLWKARNAKVFENITERPEEVIRIAEGEALSWQQAQEEGDDADSIGQPLVVEPSFRRTPFSLPMVFTGVRCFVDGSWKSGDRFAGAGWVCTKPQDPMPSMGATNFRRSLSPLHAEVEAFIWAMRCMIGHDYHDVAFYSDCADLVKMVSSPKDWPAFSTYLEDITMDREEFYSFSLSFIPRTANVKADLLARCARTSPHNVLYVNNFPPHWLI</sequence>
<dbReference type="GeneID" id="104715719"/>
<dbReference type="Pfam" id="PF13966">
    <property type="entry name" value="zf-RVT"/>
    <property type="match status" value="1"/>
</dbReference>
<dbReference type="Proteomes" id="UP000694864">
    <property type="component" value="Chromosome 9"/>
</dbReference>
<proteinExistence type="predicted"/>
<accession>A0ABM0TU10</accession>
<evidence type="ECO:0000313" key="4">
    <source>
        <dbReference type="RefSeq" id="XP_010431405.1"/>
    </source>
</evidence>
<dbReference type="Gene3D" id="3.30.420.10">
    <property type="entry name" value="Ribonuclease H-like superfamily/Ribonuclease H"/>
    <property type="match status" value="1"/>
</dbReference>
<keyword evidence="3" id="KW-1185">Reference proteome</keyword>
<feature type="domain" description="RNase H type-1" evidence="1">
    <location>
        <begin position="200"/>
        <end position="318"/>
    </location>
</feature>
<evidence type="ECO:0000259" key="1">
    <source>
        <dbReference type="Pfam" id="PF13456"/>
    </source>
</evidence>
<dbReference type="CDD" id="cd06222">
    <property type="entry name" value="RNase_H_like"/>
    <property type="match status" value="1"/>
</dbReference>
<name>A0ABM0TU10_CAMSA</name>
<dbReference type="Pfam" id="PF13456">
    <property type="entry name" value="RVT_3"/>
    <property type="match status" value="1"/>
</dbReference>
<feature type="domain" description="Reverse transcriptase zinc-binding" evidence="2">
    <location>
        <begin position="20"/>
        <end position="85"/>
    </location>
</feature>
<dbReference type="InterPro" id="IPR036397">
    <property type="entry name" value="RNaseH_sf"/>
</dbReference>
<dbReference type="InterPro" id="IPR002156">
    <property type="entry name" value="RNaseH_domain"/>
</dbReference>
<evidence type="ECO:0000313" key="3">
    <source>
        <dbReference type="Proteomes" id="UP000694864"/>
    </source>
</evidence>
<evidence type="ECO:0000259" key="2">
    <source>
        <dbReference type="Pfam" id="PF13966"/>
    </source>
</evidence>
<reference evidence="4" key="2">
    <citation type="submission" date="2025-08" db="UniProtKB">
        <authorList>
            <consortium name="RefSeq"/>
        </authorList>
    </citation>
    <scope>IDENTIFICATION</scope>
    <source>
        <tissue evidence="4">Leaf</tissue>
    </source>
</reference>